<feature type="compositionally biased region" description="Basic and acidic residues" evidence="3">
    <location>
        <begin position="388"/>
        <end position="405"/>
    </location>
</feature>
<name>A0AAD9BXU5_DISEL</name>
<dbReference type="PANTHER" id="PTHR16155">
    <property type="entry name" value="DED DOMAIN-CONTAINING PROTEIN"/>
    <property type="match status" value="1"/>
</dbReference>
<feature type="region of interest" description="Disordered" evidence="3">
    <location>
        <begin position="384"/>
        <end position="405"/>
    </location>
</feature>
<dbReference type="Proteomes" id="UP001228049">
    <property type="component" value="Unassembled WGS sequence"/>
</dbReference>
<keyword evidence="2" id="KW-0963">Cytoplasm</keyword>
<sequence>MANGPPLSTVTRSLSLLDVLHANQFEGKSFNPEILEETEENFYRGAPPKWLNFHISEQAELDGTGTPFIKRDGYDKLVKQIHKLRKHPGISTVKLFHQPGCGGTTLAMKVLWDLRKTLRTAVLTGSTSDISMVAEEVVHLFTAGSQGDQKTVLLLVNGVQVLEDLQVSIMRTIANQKIVTRMPVVVLLSCIREDADLKSDDVFLQEVLSDSEKNHFNDKKAELNKQYGDKCKRFHGFNIMQSNFAEAYIQEACSVFKTIKETRIQEKTQLAAFLSLLNTYVPDSYLLESQCLDVFKHANYSHRDISLEDRLDNFRHLIIKVQQDGSEKRVRMAHPLIAQCCTELMAEAGVTRSDTAKNLLTSLCRDKVPRSLAAFVKYMLTKRRPKQKEKGREENPIHPTEMKEEKDSFSRLILNIQTEEDDSQCVSLLRMATNMFDRNPFFPQALARFHYIVLREYDQAEVWAKEAKQRDPKNSVVADTLGQVHKNRLKNLRRPAHPGGILPLALKAIRAFEDEERLAEDEVGTKVKENGYFHVSRFFNSGGMFGFLQVCNLVYDLLVSQNPTWREVLTKKVSLGSALPSLGDNSLLRFNGLINRLRDAVEKKCAFLDGYLTYSKPHIKEDDPEYISRETSACYRKYVGDSTSSHPVQEKGADLIQKLKLKQAGTTTGVLSCLDRECTESDLEEITILWEEICLHKDPVTAMVNNIFAHIMLRNMGATESDCKHLTAFKQEMYPILTDKPEPHLLALLLHWPTDNEDTCILDLSAMIKRMQHLYKQAYAKHFRSRYLRPLFFIGKGQELNRIVHRKVLEGSVLQGDWETMQDWSNEKIFQDPWVKERLLKVQGEIREYRLFATVDGKEIEVDANLRNSLWRKRKVSFYLGFTIKGPVAFAIQTETADKIELLSEMDSSKQWPCGLLKFGACCNEMDARDLTKLKPEVNRVDEVQTYSLQSDAGNYECSVSGLRWVCKEEVSFKYKFLSWEEHMKSPVCKDYMPAGPLMDITVTTGEIEEVHLPHRVCIDQNSTFSGQFAVLHVDPCCFVVEKVAKVTSSHITFLQPTFPPRGVMIRKMAGIPFYYDVLIYKTNKEFLTLDVYVVPRDSALQQEVEEKPKSSGSILILNPSPDKSMQMGEHLCLTTDQADAIIQPSARELRYESIFFEVLIRNADSDFTLRLQSGKETHWTCTIHKGDYQNKSAEH</sequence>
<evidence type="ECO:0000256" key="1">
    <source>
        <dbReference type="ARBA" id="ARBA00004514"/>
    </source>
</evidence>
<comment type="subcellular location">
    <subcellularLocation>
        <location evidence="1">Cytoplasm</location>
        <location evidence="1">Cytosol</location>
    </subcellularLocation>
</comment>
<accession>A0AAD9BXU5</accession>
<evidence type="ECO:0000313" key="6">
    <source>
        <dbReference type="Proteomes" id="UP001228049"/>
    </source>
</evidence>
<evidence type="ECO:0000259" key="4">
    <source>
        <dbReference type="PROSITE" id="PS51830"/>
    </source>
</evidence>
<dbReference type="PANTHER" id="PTHR16155:SF18">
    <property type="entry name" value="STERILE ALPHA MOTIF DOMAIN-CONTAINING PROTEIN 9-LIKE"/>
    <property type="match status" value="1"/>
</dbReference>
<gene>
    <name evidence="5" type="ORF">KUDE01_014564</name>
</gene>
<dbReference type="EMBL" id="JASDAP010000016">
    <property type="protein sequence ID" value="KAK1889889.1"/>
    <property type="molecule type" value="Genomic_DNA"/>
</dbReference>
<dbReference type="AlphaFoldDB" id="A0AAD9BXU5"/>
<evidence type="ECO:0000256" key="3">
    <source>
        <dbReference type="SAM" id="MobiDB-lite"/>
    </source>
</evidence>
<proteinExistence type="predicted"/>
<protein>
    <submittedName>
        <fullName evidence="5">Sterile alpha motif domain containing protein 9-like</fullName>
    </submittedName>
</protein>
<organism evidence="5 6">
    <name type="scientific">Dissostichus eleginoides</name>
    <name type="common">Patagonian toothfish</name>
    <name type="synonym">Dissostichus amissus</name>
    <dbReference type="NCBI Taxonomy" id="100907"/>
    <lineage>
        <taxon>Eukaryota</taxon>
        <taxon>Metazoa</taxon>
        <taxon>Chordata</taxon>
        <taxon>Craniata</taxon>
        <taxon>Vertebrata</taxon>
        <taxon>Euteleostomi</taxon>
        <taxon>Actinopterygii</taxon>
        <taxon>Neopterygii</taxon>
        <taxon>Teleostei</taxon>
        <taxon>Neoteleostei</taxon>
        <taxon>Acanthomorphata</taxon>
        <taxon>Eupercaria</taxon>
        <taxon>Perciformes</taxon>
        <taxon>Notothenioidei</taxon>
        <taxon>Nototheniidae</taxon>
        <taxon>Dissostichus</taxon>
    </lineage>
</organism>
<comment type="caution">
    <text evidence="5">The sequence shown here is derived from an EMBL/GenBank/DDBJ whole genome shotgun (WGS) entry which is preliminary data.</text>
</comment>
<dbReference type="Pfam" id="PF23679">
    <property type="entry name" value="UPA-FIIND"/>
    <property type="match status" value="1"/>
</dbReference>
<dbReference type="Pfam" id="PF13553">
    <property type="entry name" value="FIIND"/>
    <property type="match status" value="1"/>
</dbReference>
<evidence type="ECO:0000256" key="2">
    <source>
        <dbReference type="ARBA" id="ARBA00022490"/>
    </source>
</evidence>
<dbReference type="InterPro" id="IPR025307">
    <property type="entry name" value="FIIND_dom"/>
</dbReference>
<feature type="domain" description="FIIND" evidence="4">
    <location>
        <begin position="927"/>
        <end position="1196"/>
    </location>
</feature>
<reference evidence="5" key="1">
    <citation type="submission" date="2023-04" db="EMBL/GenBank/DDBJ databases">
        <title>Chromosome-level genome of Chaenocephalus aceratus.</title>
        <authorList>
            <person name="Park H."/>
        </authorList>
    </citation>
    <scope>NUCLEOTIDE SEQUENCE</scope>
    <source>
        <strain evidence="5">DE</strain>
        <tissue evidence="5">Muscle</tissue>
    </source>
</reference>
<dbReference type="GO" id="GO:0005829">
    <property type="term" value="C:cytosol"/>
    <property type="evidence" value="ECO:0007669"/>
    <property type="project" value="UniProtKB-SubCell"/>
</dbReference>
<keyword evidence="6" id="KW-1185">Reference proteome</keyword>
<dbReference type="PROSITE" id="PS51830">
    <property type="entry name" value="FIIND"/>
    <property type="match status" value="1"/>
</dbReference>
<evidence type="ECO:0000313" key="5">
    <source>
        <dbReference type="EMBL" id="KAK1889889.1"/>
    </source>
</evidence>